<dbReference type="AlphaFoldDB" id="A0A3A4K5I2"/>
<proteinExistence type="predicted"/>
<feature type="compositionally biased region" description="Pro residues" evidence="1">
    <location>
        <begin position="150"/>
        <end position="167"/>
    </location>
</feature>
<accession>A0A3A4K5I2</accession>
<gene>
    <name evidence="2" type="ORF">D5S18_13910</name>
</gene>
<dbReference type="Proteomes" id="UP000266677">
    <property type="component" value="Unassembled WGS sequence"/>
</dbReference>
<feature type="compositionally biased region" description="Pro residues" evidence="1">
    <location>
        <begin position="1"/>
        <end position="10"/>
    </location>
</feature>
<sequence>MEGMPMPPKPEPMEGGGSDQPAGKEIWVDLNGLTGASAIVARAYDRMIEVVKANPIPTVSNVDMKPLGYLEQSVRGFDDNWATENWSIKKALLELTADFKVAHSAYKSADEGGWQQIEGSMGEFISSADGPQIPSPPPATDPAKPEAPLADPPPSPSGETPETPPSDNPQKPAPENGSTDGGGATAIPGAVVPGPGRKKPKNTGSARPSGKTAGGAKANGAHGKGKGSTTTGSAGKGKHQGSSSANGISKKPPRATAPKQHGPRTKPAPTPWHRPTRPQPKNKECDGDSDS</sequence>
<reference evidence="2 3" key="1">
    <citation type="submission" date="2018-09" db="EMBL/GenBank/DDBJ databases">
        <title>YIM PH21274 draft genome.</title>
        <authorList>
            <person name="Miao C."/>
        </authorList>
    </citation>
    <scope>NUCLEOTIDE SEQUENCE [LARGE SCALE GENOMIC DNA]</scope>
    <source>
        <strain evidence="2 3">YIM PH 21724</strain>
    </source>
</reference>
<keyword evidence="3" id="KW-1185">Reference proteome</keyword>
<feature type="compositionally biased region" description="Low complexity" evidence="1">
    <location>
        <begin position="210"/>
        <end position="233"/>
    </location>
</feature>
<dbReference type="EMBL" id="QZFU01000017">
    <property type="protein sequence ID" value="RJO75861.1"/>
    <property type="molecule type" value="Genomic_DNA"/>
</dbReference>
<feature type="region of interest" description="Disordered" evidence="1">
    <location>
        <begin position="1"/>
        <end position="24"/>
    </location>
</feature>
<evidence type="ECO:0000313" key="3">
    <source>
        <dbReference type="Proteomes" id="UP000266677"/>
    </source>
</evidence>
<feature type="compositionally biased region" description="Basic and acidic residues" evidence="1">
    <location>
        <begin position="281"/>
        <end position="291"/>
    </location>
</feature>
<comment type="caution">
    <text evidence="2">The sequence shown here is derived from an EMBL/GenBank/DDBJ whole genome shotgun (WGS) entry which is preliminary data.</text>
</comment>
<protein>
    <submittedName>
        <fullName evidence="2">Uncharacterized protein</fullName>
    </submittedName>
</protein>
<feature type="region of interest" description="Disordered" evidence="1">
    <location>
        <begin position="124"/>
        <end position="291"/>
    </location>
</feature>
<organism evidence="2 3">
    <name type="scientific">Nocardia panacis</name>
    <dbReference type="NCBI Taxonomy" id="2340916"/>
    <lineage>
        <taxon>Bacteria</taxon>
        <taxon>Bacillati</taxon>
        <taxon>Actinomycetota</taxon>
        <taxon>Actinomycetes</taxon>
        <taxon>Mycobacteriales</taxon>
        <taxon>Nocardiaceae</taxon>
        <taxon>Nocardia</taxon>
    </lineage>
</organism>
<evidence type="ECO:0000256" key="1">
    <source>
        <dbReference type="SAM" id="MobiDB-lite"/>
    </source>
</evidence>
<name>A0A3A4K5I2_9NOCA</name>
<evidence type="ECO:0000313" key="2">
    <source>
        <dbReference type="EMBL" id="RJO75861.1"/>
    </source>
</evidence>